<proteinExistence type="predicted"/>
<evidence type="ECO:0000313" key="2">
    <source>
        <dbReference type="EMBL" id="SBP35763.1"/>
    </source>
</evidence>
<accession>A0A1A7Z016</accession>
<sequence length="67" mass="6978">LEGCRFGPRSVCRSGCVLGRDTSPVLPAGGALTDWWRLCAAALLLSVCPGAAVGAVWLVTTSLRMCE</sequence>
<feature type="transmembrane region" description="Helical" evidence="1">
    <location>
        <begin position="35"/>
        <end position="59"/>
    </location>
</feature>
<reference evidence="2" key="2">
    <citation type="submission" date="2016-06" db="EMBL/GenBank/DDBJ databases">
        <title>The genome of a short-lived fish provides insights into sex chromosome evolution and the genetic control of aging.</title>
        <authorList>
            <person name="Reichwald K."/>
            <person name="Felder M."/>
            <person name="Petzold A."/>
            <person name="Koch P."/>
            <person name="Groth M."/>
            <person name="Platzer M."/>
        </authorList>
    </citation>
    <scope>NUCLEOTIDE SEQUENCE</scope>
    <source>
        <tissue evidence="2">Brain</tissue>
    </source>
</reference>
<name>A0A1A7Z016_9TELE</name>
<protein>
    <submittedName>
        <fullName evidence="2">Uncharacterized protein</fullName>
    </submittedName>
</protein>
<evidence type="ECO:0000256" key="1">
    <source>
        <dbReference type="SAM" id="Phobius"/>
    </source>
</evidence>
<feature type="non-terminal residue" evidence="2">
    <location>
        <position position="67"/>
    </location>
</feature>
<dbReference type="AlphaFoldDB" id="A0A1A7Z016"/>
<keyword evidence="1" id="KW-1133">Transmembrane helix</keyword>
<dbReference type="EMBL" id="HADX01013531">
    <property type="protein sequence ID" value="SBP35763.1"/>
    <property type="molecule type" value="Transcribed_RNA"/>
</dbReference>
<keyword evidence="1" id="KW-0472">Membrane</keyword>
<reference evidence="2" key="1">
    <citation type="submission" date="2016-05" db="EMBL/GenBank/DDBJ databases">
        <authorList>
            <person name="Lavstsen T."/>
            <person name="Jespersen J.S."/>
        </authorList>
    </citation>
    <scope>NUCLEOTIDE SEQUENCE</scope>
    <source>
        <tissue evidence="2">Brain</tissue>
    </source>
</reference>
<organism evidence="2">
    <name type="scientific">Iconisemion striatum</name>
    <dbReference type="NCBI Taxonomy" id="60296"/>
    <lineage>
        <taxon>Eukaryota</taxon>
        <taxon>Metazoa</taxon>
        <taxon>Chordata</taxon>
        <taxon>Craniata</taxon>
        <taxon>Vertebrata</taxon>
        <taxon>Euteleostomi</taxon>
        <taxon>Actinopterygii</taxon>
        <taxon>Neopterygii</taxon>
        <taxon>Teleostei</taxon>
        <taxon>Neoteleostei</taxon>
        <taxon>Acanthomorphata</taxon>
        <taxon>Ovalentaria</taxon>
        <taxon>Atherinomorphae</taxon>
        <taxon>Cyprinodontiformes</taxon>
        <taxon>Nothobranchiidae</taxon>
        <taxon>Iconisemion</taxon>
    </lineage>
</organism>
<gene>
    <name evidence="2" type="primary">Nfu_g_1_004353</name>
</gene>
<keyword evidence="1" id="KW-0812">Transmembrane</keyword>
<feature type="non-terminal residue" evidence="2">
    <location>
        <position position="1"/>
    </location>
</feature>